<organism evidence="2 3">
    <name type="scientific">Ideonella azotifigens</name>
    <dbReference type="NCBI Taxonomy" id="513160"/>
    <lineage>
        <taxon>Bacteria</taxon>
        <taxon>Pseudomonadati</taxon>
        <taxon>Pseudomonadota</taxon>
        <taxon>Betaproteobacteria</taxon>
        <taxon>Burkholderiales</taxon>
        <taxon>Sphaerotilaceae</taxon>
        <taxon>Ideonella</taxon>
    </lineage>
</organism>
<feature type="transmembrane region" description="Helical" evidence="1">
    <location>
        <begin position="363"/>
        <end position="383"/>
    </location>
</feature>
<comment type="caution">
    <text evidence="2">The sequence shown here is derived from an EMBL/GenBank/DDBJ whole genome shotgun (WGS) entry which is preliminary data.</text>
</comment>
<feature type="transmembrane region" description="Helical" evidence="1">
    <location>
        <begin position="307"/>
        <end position="326"/>
    </location>
</feature>
<feature type="transmembrane region" description="Helical" evidence="1">
    <location>
        <begin position="272"/>
        <end position="295"/>
    </location>
</feature>
<dbReference type="Gene3D" id="1.20.1730.10">
    <property type="entry name" value="Sodium/glucose cotransporter"/>
    <property type="match status" value="1"/>
</dbReference>
<evidence type="ECO:0000313" key="2">
    <source>
        <dbReference type="EMBL" id="GAA0739550.1"/>
    </source>
</evidence>
<protein>
    <submittedName>
        <fullName evidence="2">Uncharacterized protein</fullName>
    </submittedName>
</protein>
<feature type="transmembrane region" description="Helical" evidence="1">
    <location>
        <begin position="176"/>
        <end position="197"/>
    </location>
</feature>
<feature type="transmembrane region" description="Helical" evidence="1">
    <location>
        <begin position="82"/>
        <end position="103"/>
    </location>
</feature>
<dbReference type="InterPro" id="IPR038377">
    <property type="entry name" value="Na/Glc_symporter_sf"/>
</dbReference>
<reference evidence="3" key="1">
    <citation type="journal article" date="2019" name="Int. J. Syst. Evol. Microbiol.">
        <title>The Global Catalogue of Microorganisms (GCM) 10K type strain sequencing project: providing services to taxonomists for standard genome sequencing and annotation.</title>
        <authorList>
            <consortium name="The Broad Institute Genomics Platform"/>
            <consortium name="The Broad Institute Genome Sequencing Center for Infectious Disease"/>
            <person name="Wu L."/>
            <person name="Ma J."/>
        </authorList>
    </citation>
    <scope>NUCLEOTIDE SEQUENCE [LARGE SCALE GENOMIC DNA]</scope>
    <source>
        <strain evidence="3">JCM 15503</strain>
    </source>
</reference>
<keyword evidence="1" id="KW-0812">Transmembrane</keyword>
<feature type="transmembrane region" description="Helical" evidence="1">
    <location>
        <begin position="37"/>
        <end position="61"/>
    </location>
</feature>
<evidence type="ECO:0000256" key="1">
    <source>
        <dbReference type="SAM" id="Phobius"/>
    </source>
</evidence>
<gene>
    <name evidence="2" type="ORF">GCM10009107_00370</name>
</gene>
<dbReference type="RefSeq" id="WP_141283970.1">
    <property type="nucleotide sequence ID" value="NZ_BAAAEW010000001.1"/>
</dbReference>
<keyword evidence="1" id="KW-1133">Transmembrane helix</keyword>
<accession>A0ABP3UQT2</accession>
<keyword evidence="1" id="KW-0472">Membrane</keyword>
<evidence type="ECO:0000313" key="3">
    <source>
        <dbReference type="Proteomes" id="UP001500279"/>
    </source>
</evidence>
<feature type="transmembrane region" description="Helical" evidence="1">
    <location>
        <begin position="109"/>
        <end position="127"/>
    </location>
</feature>
<keyword evidence="3" id="KW-1185">Reference proteome</keyword>
<feature type="transmembrane region" description="Helical" evidence="1">
    <location>
        <begin position="332"/>
        <end position="351"/>
    </location>
</feature>
<proteinExistence type="predicted"/>
<feature type="transmembrane region" description="Helical" evidence="1">
    <location>
        <begin position="209"/>
        <end position="229"/>
    </location>
</feature>
<sequence length="421" mass="42642">MTARTLGALQVGALLISASYGTGFLFGSGEYALRFGMAGAVYGVATGLGMIAMAAVAGRLWQAGLSVWDLLGDQCGERVRRLVALLSVVWMAGVLAAQIHGAVAVIRLLGVRAVPAHAAAIALIFAASRVELRAASVVFAGCLAVSAMVLLFALVTSGGVDLYIGSLPAFAQALPSLGVAQTFTIAIGVGLLVCTGADYHQFVLAARGPGAAICGCLLAGVGLLFLAFLPPAVVLSTIAQPGWPGVADPKQVVPQALSLAAKHLAVGAGPTMLGALGVAALGSGGAVLRAMVSALQAAEPRHLSVRPIVPAAIAMAVSATLTASGLPIVDMMVSVNVVYIASVGVSLYGFLRGRHGHKVDETWVIATGFLVASAVFVVSWLGLPIPNRELVSLLAGLACAGVARATLHRRDDHLACPASRR</sequence>
<name>A0ABP3UQT2_9BURK</name>
<feature type="transmembrane region" description="Helical" evidence="1">
    <location>
        <begin position="389"/>
        <end position="407"/>
    </location>
</feature>
<dbReference type="EMBL" id="BAAAEW010000001">
    <property type="protein sequence ID" value="GAA0739550.1"/>
    <property type="molecule type" value="Genomic_DNA"/>
</dbReference>
<dbReference type="Proteomes" id="UP001500279">
    <property type="component" value="Unassembled WGS sequence"/>
</dbReference>
<feature type="transmembrane region" description="Helical" evidence="1">
    <location>
        <begin position="134"/>
        <end position="156"/>
    </location>
</feature>